<keyword evidence="1 3" id="KW-0547">Nucleotide-binding</keyword>
<dbReference type="InterPro" id="IPR008271">
    <property type="entry name" value="Ser/Thr_kinase_AS"/>
</dbReference>
<dbReference type="PROSITE" id="PS00108">
    <property type="entry name" value="PROTEIN_KINASE_ST"/>
    <property type="match status" value="1"/>
</dbReference>
<dbReference type="Proteomes" id="UP000662986">
    <property type="component" value="Chromosome"/>
</dbReference>
<evidence type="ECO:0000259" key="5">
    <source>
        <dbReference type="PROSITE" id="PS50043"/>
    </source>
</evidence>
<gene>
    <name evidence="6" type="ORF">JWS13_32520</name>
</gene>
<organism evidence="6 7">
    <name type="scientific">Rhodococcus pseudokoreensis</name>
    <dbReference type="NCBI Taxonomy" id="2811421"/>
    <lineage>
        <taxon>Bacteria</taxon>
        <taxon>Bacillati</taxon>
        <taxon>Actinomycetota</taxon>
        <taxon>Actinomycetes</taxon>
        <taxon>Mycobacteriales</taxon>
        <taxon>Nocardiaceae</taxon>
        <taxon>Rhodococcus</taxon>
    </lineage>
</organism>
<dbReference type="Pfam" id="PF13424">
    <property type="entry name" value="TPR_12"/>
    <property type="match status" value="1"/>
</dbReference>
<dbReference type="GO" id="GO:0016301">
    <property type="term" value="F:kinase activity"/>
    <property type="evidence" value="ECO:0007669"/>
    <property type="project" value="UniProtKB-KW"/>
</dbReference>
<dbReference type="PANTHER" id="PTHR47691:SF3">
    <property type="entry name" value="HTH-TYPE TRANSCRIPTIONAL REGULATOR RV0890C-RELATED"/>
    <property type="match status" value="1"/>
</dbReference>
<dbReference type="InterPro" id="IPR036388">
    <property type="entry name" value="WH-like_DNA-bd_sf"/>
</dbReference>
<dbReference type="InterPro" id="IPR000792">
    <property type="entry name" value="Tscrpt_reg_LuxR_C"/>
</dbReference>
<dbReference type="Pfam" id="PF25872">
    <property type="entry name" value="HTH_77"/>
    <property type="match status" value="1"/>
</dbReference>
<protein>
    <submittedName>
        <fullName evidence="6">Protein kinase</fullName>
    </submittedName>
</protein>
<sequence length="1094" mass="120116">MSDSDPLHTHRAALPFIADELSACGFADINEIGSGGFGVVYRCTQTALDRTVAVKVLTTDLDDDNRARFFREQRAMGRLSGHPNIVGIFEVGATERGRPYLVMPYYPRDSLDAQIRRRGPLKVQEVLYLGVRMAGALATAHRAAIVHRDIKPANILLTDYGEPVLADFGIAHVTGAFKTATGTVTGSPAFTAPEVLSGDSPTTAADVYGLGATLFTALTGHAAFERRSGEQVMAQFLRVTTQPVPDLRVHGFDEELSATIERAMSRTTADRPTSEEFGEILQQVQSQRGWPIDAMAVHTGHGDRQGSPFPAPQPRLAPQAVKGHQYDLPADLTSFVGRRNELTEGRQLLSASRLVTLTGIGGVGKTRLAFQLAGSVRGAFPDGVCLVELGELRDEHLLIPAVATALGVRHEGTSPLPVLVEYLAAKKLLLVLDNCEQVIDTAATMALTLLRSCPGLKILATSRERIGIEGESILRVQPLRVPDPDRAPPLQDLVHYEAITLFAERAADAVRGFALNDSNHTTVARICHRLDGLPLALELAAARLRSMSLEQILQRLTDRYTLLTRGSRSAPTRQQTLRWSIDWSHDLCAAAEQQLWAKLSVFAGTFDFDAAVHVTDGTVEPDELLEQVASLVDKSILLREELEPGAVRFRMLETLRDYGRNRLQQAGEHRAMQYQHREWYRRLALDAESEWISPRQLDWLARLDREQPNLREALEFSLSTTDHAREGLEMAAALFPFWFSRGHLTEGRRWLERALANDVDQSPALRVKGFYASSILATRQNALQQASTLIGRGREIANDVGTIRDRALIQRAEGYLALHRGDPGDAVSLLSPALDEFRTDGDLLLQIMSLHGLGLAHQLLGQSDQAIACLEEAIQIARSHGESASQGRSLWTLGLVLWQERHRDRAVSLLRDGLELARLSDDPAGATWCLEILAWIAAAESHFHRAAVLMAAADTLRRQVGISVQQIPNLTSAHDECERTTRQGLGNRDFTSASHEGEAMTFRSAVSYALGGKATTSPSRGSNTSSVLTKREQQVADLVTRGLTNKEIATQLVISPRTAQGHVEHILTKLGVTSRAQIAAWVVEQRPGSRHQDR</sequence>
<dbReference type="PRINTS" id="PR00038">
    <property type="entry name" value="HTHLUXR"/>
</dbReference>
<evidence type="ECO:0000256" key="2">
    <source>
        <dbReference type="ARBA" id="ARBA00022840"/>
    </source>
</evidence>
<dbReference type="InterPro" id="IPR058852">
    <property type="entry name" value="HTH_77"/>
</dbReference>
<dbReference type="Pfam" id="PF00196">
    <property type="entry name" value="GerE"/>
    <property type="match status" value="1"/>
</dbReference>
<dbReference type="InterPro" id="IPR017441">
    <property type="entry name" value="Protein_kinase_ATP_BS"/>
</dbReference>
<dbReference type="SMART" id="SM00028">
    <property type="entry name" value="TPR"/>
    <property type="match status" value="2"/>
</dbReference>
<proteinExistence type="predicted"/>
<dbReference type="InterPro" id="IPR016032">
    <property type="entry name" value="Sig_transdc_resp-reg_C-effctor"/>
</dbReference>
<dbReference type="SUPFAM" id="SSF52540">
    <property type="entry name" value="P-loop containing nucleoside triphosphate hydrolases"/>
    <property type="match status" value="1"/>
</dbReference>
<keyword evidence="7" id="KW-1185">Reference proteome</keyword>
<evidence type="ECO:0000256" key="3">
    <source>
        <dbReference type="PROSITE-ProRule" id="PRU10141"/>
    </source>
</evidence>
<evidence type="ECO:0000313" key="7">
    <source>
        <dbReference type="Proteomes" id="UP000662986"/>
    </source>
</evidence>
<dbReference type="EMBL" id="CP070619">
    <property type="protein sequence ID" value="QSE92981.1"/>
    <property type="molecule type" value="Genomic_DNA"/>
</dbReference>
<dbReference type="SUPFAM" id="SSF46894">
    <property type="entry name" value="C-terminal effector domain of the bipartite response regulators"/>
    <property type="match status" value="1"/>
</dbReference>
<dbReference type="PROSITE" id="PS50011">
    <property type="entry name" value="PROTEIN_KINASE_DOM"/>
    <property type="match status" value="1"/>
</dbReference>
<dbReference type="SUPFAM" id="SSF48452">
    <property type="entry name" value="TPR-like"/>
    <property type="match status" value="1"/>
</dbReference>
<dbReference type="SMART" id="SM00421">
    <property type="entry name" value="HTH_LUXR"/>
    <property type="match status" value="1"/>
</dbReference>
<dbReference type="Pfam" id="PF00069">
    <property type="entry name" value="Pkinase"/>
    <property type="match status" value="1"/>
</dbReference>
<dbReference type="SMART" id="SM00220">
    <property type="entry name" value="S_TKc"/>
    <property type="match status" value="1"/>
</dbReference>
<keyword evidence="6" id="KW-0418">Kinase</keyword>
<dbReference type="CDD" id="cd14014">
    <property type="entry name" value="STKc_PknB_like"/>
    <property type="match status" value="1"/>
</dbReference>
<reference evidence="6 7" key="2">
    <citation type="journal article" date="2022" name="Arch. Microbiol.">
        <title>Rhodococcus pseudokoreensis sp. nov. isolated from the rhizosphere of young M26 apple rootstocks.</title>
        <authorList>
            <person name="Kampfer P."/>
            <person name="Glaeser S.P."/>
            <person name="Blom J."/>
            <person name="Wolf J."/>
            <person name="Benning S."/>
            <person name="Schloter M."/>
            <person name="Neumann-Schaal M."/>
        </authorList>
    </citation>
    <scope>NUCLEOTIDE SEQUENCE [LARGE SCALE GENOMIC DNA]</scope>
    <source>
        <strain evidence="6 7">R79</strain>
    </source>
</reference>
<evidence type="ECO:0000259" key="4">
    <source>
        <dbReference type="PROSITE" id="PS50011"/>
    </source>
</evidence>
<dbReference type="SUPFAM" id="SSF56112">
    <property type="entry name" value="Protein kinase-like (PK-like)"/>
    <property type="match status" value="1"/>
</dbReference>
<keyword evidence="6" id="KW-0808">Transferase</keyword>
<dbReference type="Gene3D" id="1.10.10.10">
    <property type="entry name" value="Winged helix-like DNA-binding domain superfamily/Winged helix DNA-binding domain"/>
    <property type="match status" value="1"/>
</dbReference>
<dbReference type="CDD" id="cd06170">
    <property type="entry name" value="LuxR_C_like"/>
    <property type="match status" value="1"/>
</dbReference>
<dbReference type="Gene3D" id="3.40.50.300">
    <property type="entry name" value="P-loop containing nucleotide triphosphate hydrolases"/>
    <property type="match status" value="1"/>
</dbReference>
<evidence type="ECO:0000256" key="1">
    <source>
        <dbReference type="ARBA" id="ARBA00022741"/>
    </source>
</evidence>
<dbReference type="Gene3D" id="1.10.510.10">
    <property type="entry name" value="Transferase(Phosphotransferase) domain 1"/>
    <property type="match status" value="1"/>
</dbReference>
<evidence type="ECO:0000313" key="6">
    <source>
        <dbReference type="EMBL" id="QSE92981.1"/>
    </source>
</evidence>
<feature type="domain" description="Protein kinase" evidence="4">
    <location>
        <begin position="26"/>
        <end position="284"/>
    </location>
</feature>
<dbReference type="InterPro" id="IPR011990">
    <property type="entry name" value="TPR-like_helical_dom_sf"/>
</dbReference>
<dbReference type="Gene3D" id="1.25.40.10">
    <property type="entry name" value="Tetratricopeptide repeat domain"/>
    <property type="match status" value="1"/>
</dbReference>
<feature type="binding site" evidence="3">
    <location>
        <position position="55"/>
    </location>
    <ligand>
        <name>ATP</name>
        <dbReference type="ChEBI" id="CHEBI:30616"/>
    </ligand>
</feature>
<dbReference type="InterPro" id="IPR027417">
    <property type="entry name" value="P-loop_NTPase"/>
</dbReference>
<dbReference type="PRINTS" id="PR00364">
    <property type="entry name" value="DISEASERSIST"/>
</dbReference>
<dbReference type="RefSeq" id="WP_206009439.1">
    <property type="nucleotide sequence ID" value="NZ_CP070619.1"/>
</dbReference>
<dbReference type="PANTHER" id="PTHR47691">
    <property type="entry name" value="REGULATOR-RELATED"/>
    <property type="match status" value="1"/>
</dbReference>
<dbReference type="InterPro" id="IPR011009">
    <property type="entry name" value="Kinase-like_dom_sf"/>
</dbReference>
<dbReference type="InterPro" id="IPR019734">
    <property type="entry name" value="TPR_rpt"/>
</dbReference>
<reference evidence="6 7" key="1">
    <citation type="journal article" date="2021" name="Microbiol. Resour. Announc.">
        <title>Complete Genome Sequences of Two Rhodococcus sp. Strains with Large and Linear Chromosomes, Isolated from Apple Rhizosphere.</title>
        <authorList>
            <person name="Benning S."/>
            <person name="Brugnone N."/>
            <person name="Siani R."/>
            <person name="Kublik S."/>
            <person name="Schloter M."/>
            <person name="Rad V."/>
        </authorList>
    </citation>
    <scope>NUCLEOTIDE SEQUENCE [LARGE SCALE GENOMIC DNA]</scope>
    <source>
        <strain evidence="6 7">R79</strain>
    </source>
</reference>
<accession>A0A974ZWU6</accession>
<dbReference type="InterPro" id="IPR000719">
    <property type="entry name" value="Prot_kinase_dom"/>
</dbReference>
<keyword evidence="2 3" id="KW-0067">ATP-binding</keyword>
<dbReference type="PROSITE" id="PS00107">
    <property type="entry name" value="PROTEIN_KINASE_ATP"/>
    <property type="match status" value="1"/>
</dbReference>
<name>A0A974ZWU6_9NOCA</name>
<feature type="domain" description="HTH luxR-type" evidence="5">
    <location>
        <begin position="1021"/>
        <end position="1086"/>
    </location>
</feature>
<dbReference type="PROSITE" id="PS50043">
    <property type="entry name" value="HTH_LUXR_2"/>
    <property type="match status" value="1"/>
</dbReference>